<gene>
    <name evidence="3" type="ORF">PVIIG_04656</name>
</gene>
<evidence type="ECO:0000256" key="2">
    <source>
        <dbReference type="SAM" id="SignalP"/>
    </source>
</evidence>
<proteinExistence type="predicted"/>
<feature type="signal peptide" evidence="2">
    <location>
        <begin position="1"/>
        <end position="26"/>
    </location>
</feature>
<evidence type="ECO:0000313" key="4">
    <source>
        <dbReference type="Proteomes" id="UP000053562"/>
    </source>
</evidence>
<name>A0A0J9SIR2_PLAVI</name>
<dbReference type="Proteomes" id="UP000053562">
    <property type="component" value="Unassembled WGS sequence"/>
</dbReference>
<keyword evidence="2" id="KW-0732">Signal</keyword>
<feature type="region of interest" description="Disordered" evidence="1">
    <location>
        <begin position="74"/>
        <end position="111"/>
    </location>
</feature>
<accession>A0A0J9SIR2</accession>
<reference evidence="3 4" key="1">
    <citation type="submission" date="2011-08" db="EMBL/GenBank/DDBJ databases">
        <title>The Genome Sequence of Plasmodium vivax India VII.</title>
        <authorList>
            <consortium name="The Broad Institute Genome Sequencing Platform"/>
            <consortium name="The Broad Institute Genome Sequencing Center for Infectious Disease"/>
            <person name="Neafsey D."/>
            <person name="Carlton J."/>
            <person name="Barnwell J."/>
            <person name="Collins W."/>
            <person name="Escalante A."/>
            <person name="Mullikin J."/>
            <person name="Saul A."/>
            <person name="Guigo R."/>
            <person name="Camara F."/>
            <person name="Young S.K."/>
            <person name="Zeng Q."/>
            <person name="Gargeya S."/>
            <person name="Fitzgerald M."/>
            <person name="Haas B."/>
            <person name="Abouelleil A."/>
            <person name="Alvarado L."/>
            <person name="Arachchi H.M."/>
            <person name="Berlin A."/>
            <person name="Brown A."/>
            <person name="Chapman S.B."/>
            <person name="Chen Z."/>
            <person name="Dunbar C."/>
            <person name="Freedman E."/>
            <person name="Gearin G."/>
            <person name="Gellesch M."/>
            <person name="Goldberg J."/>
            <person name="Griggs A."/>
            <person name="Gujja S."/>
            <person name="Heiman D."/>
            <person name="Howarth C."/>
            <person name="Larson L."/>
            <person name="Lui A."/>
            <person name="MacDonald P.J.P."/>
            <person name="Montmayeur A."/>
            <person name="Murphy C."/>
            <person name="Neiman D."/>
            <person name="Pearson M."/>
            <person name="Priest M."/>
            <person name="Roberts A."/>
            <person name="Saif S."/>
            <person name="Shea T."/>
            <person name="Shenoy N."/>
            <person name="Sisk P."/>
            <person name="Stolte C."/>
            <person name="Sykes S."/>
            <person name="Wortman J."/>
            <person name="Nusbaum C."/>
            <person name="Birren B."/>
        </authorList>
    </citation>
    <scope>NUCLEOTIDE SEQUENCE [LARGE SCALE GENOMIC DNA]</scope>
    <source>
        <strain evidence="3 4">India VII</strain>
    </source>
</reference>
<sequence>MKLLRRGLLLLLCGSACLSLLTRTRAVAYDLATLGSAEKRLALNLLQVFEEARGAERGFYERLDNSQRIFAQVGGSANGGDGGDSSGGSDRRGGGSDRRAAGGDAPASFLQVKSKGPVEEETIWRALYDTQLRRSPPNEQVHVYSLENVGKEFEHAQMEALVSQAVILKNQFEANLSYMQEELSRGRKVREAVSEALALEDRVAQAGVARGSFQNGALRGGAAGRGGSGVRVLC</sequence>
<feature type="compositionally biased region" description="Basic and acidic residues" evidence="1">
    <location>
        <begin position="89"/>
        <end position="101"/>
    </location>
</feature>
<evidence type="ECO:0000256" key="1">
    <source>
        <dbReference type="SAM" id="MobiDB-lite"/>
    </source>
</evidence>
<dbReference type="OrthoDB" id="375837at2759"/>
<dbReference type="AlphaFoldDB" id="A0A0J9SIR2"/>
<protein>
    <submittedName>
        <fullName evidence="3">Uncharacterized protein</fullName>
    </submittedName>
</protein>
<organism evidence="3 4">
    <name type="scientific">Plasmodium vivax India VII</name>
    <dbReference type="NCBI Taxonomy" id="1077284"/>
    <lineage>
        <taxon>Eukaryota</taxon>
        <taxon>Sar</taxon>
        <taxon>Alveolata</taxon>
        <taxon>Apicomplexa</taxon>
        <taxon>Aconoidasida</taxon>
        <taxon>Haemosporida</taxon>
        <taxon>Plasmodiidae</taxon>
        <taxon>Plasmodium</taxon>
        <taxon>Plasmodium (Plasmodium)</taxon>
    </lineage>
</organism>
<dbReference type="EMBL" id="KQ234158">
    <property type="protein sequence ID" value="KMZ82905.1"/>
    <property type="molecule type" value="Genomic_DNA"/>
</dbReference>
<feature type="chain" id="PRO_5005322602" evidence="2">
    <location>
        <begin position="27"/>
        <end position="234"/>
    </location>
</feature>
<evidence type="ECO:0000313" key="3">
    <source>
        <dbReference type="EMBL" id="KMZ82905.1"/>
    </source>
</evidence>
<feature type="compositionally biased region" description="Gly residues" evidence="1">
    <location>
        <begin position="76"/>
        <end position="86"/>
    </location>
</feature>